<keyword evidence="9" id="KW-1185">Reference proteome</keyword>
<dbReference type="Gene3D" id="3.30.300.30">
    <property type="match status" value="1"/>
</dbReference>
<dbReference type="GO" id="GO:0004467">
    <property type="term" value="F:long-chain fatty acid-CoA ligase activity"/>
    <property type="evidence" value="ECO:0007669"/>
    <property type="project" value="UniProtKB-EC"/>
</dbReference>
<dbReference type="FunFam" id="3.40.50.12780:FF:000003">
    <property type="entry name" value="Long-chain-fatty-acid--CoA ligase FadD"/>
    <property type="match status" value="1"/>
</dbReference>
<dbReference type="Pfam" id="PF00501">
    <property type="entry name" value="AMP-binding"/>
    <property type="match status" value="1"/>
</dbReference>
<reference evidence="7 9" key="2">
    <citation type="submission" date="2019-03" db="EMBL/GenBank/DDBJ databases">
        <title>Reclassification of Micrococcus aloeverae and Micrococcus yunnanensis as later heterotypic synonyms of Micrococcus luteus.</title>
        <authorList>
            <person name="Huang C.-H."/>
        </authorList>
    </citation>
    <scope>NUCLEOTIDE SEQUENCE [LARGE SCALE GENOMIC DNA]</scope>
    <source>
        <strain evidence="7 9">BCRC 12151</strain>
    </source>
</reference>
<organism evidence="6 8">
    <name type="scientific">Micrococcus lylae</name>
    <dbReference type="NCBI Taxonomy" id="1273"/>
    <lineage>
        <taxon>Bacteria</taxon>
        <taxon>Bacillati</taxon>
        <taxon>Actinomycetota</taxon>
        <taxon>Actinomycetes</taxon>
        <taxon>Micrococcales</taxon>
        <taxon>Micrococcaceae</taxon>
        <taxon>Micrococcus</taxon>
    </lineage>
</organism>
<dbReference type="InterPro" id="IPR045851">
    <property type="entry name" value="AMP-bd_C_sf"/>
</dbReference>
<dbReference type="GO" id="GO:0031956">
    <property type="term" value="F:medium-chain fatty acid-CoA ligase activity"/>
    <property type="evidence" value="ECO:0007669"/>
    <property type="project" value="TreeGrafter"/>
</dbReference>
<dbReference type="EMBL" id="FUKP01000030">
    <property type="protein sequence ID" value="SJN24008.1"/>
    <property type="molecule type" value="Genomic_DNA"/>
</dbReference>
<feature type="region of interest" description="Disordered" evidence="3">
    <location>
        <begin position="161"/>
        <end position="184"/>
    </location>
</feature>
<dbReference type="InterPro" id="IPR000873">
    <property type="entry name" value="AMP-dep_synth/lig_dom"/>
</dbReference>
<evidence type="ECO:0000313" key="7">
    <source>
        <dbReference type="EMBL" id="TFH98174.1"/>
    </source>
</evidence>
<dbReference type="RefSeq" id="WP_067188532.1">
    <property type="nucleotide sequence ID" value="NZ_FUKP01000030.1"/>
</dbReference>
<dbReference type="CDD" id="cd05917">
    <property type="entry name" value="FACL_like_2"/>
    <property type="match status" value="1"/>
</dbReference>
<dbReference type="InterPro" id="IPR025110">
    <property type="entry name" value="AMP-bd_C"/>
</dbReference>
<evidence type="ECO:0000313" key="8">
    <source>
        <dbReference type="Proteomes" id="UP000196230"/>
    </source>
</evidence>
<accession>A0A1R4IWB6</accession>
<dbReference type="Pfam" id="PF13193">
    <property type="entry name" value="AMP-binding_C"/>
    <property type="match status" value="1"/>
</dbReference>
<dbReference type="Proteomes" id="UP000297477">
    <property type="component" value="Unassembled WGS sequence"/>
</dbReference>
<proteinExistence type="inferred from homology"/>
<comment type="similarity">
    <text evidence="1">Belongs to the ATP-dependent AMP-binding enzyme family.</text>
</comment>
<dbReference type="EC" id="6.2.1.3" evidence="6"/>
<reference evidence="6 8" key="1">
    <citation type="submission" date="2017-02" db="EMBL/GenBank/DDBJ databases">
        <authorList>
            <person name="Peterson S.W."/>
        </authorList>
    </citation>
    <scope>NUCLEOTIDE SEQUENCE [LARGE SCALE GENOMIC DNA]</scope>
    <source>
        <strain evidence="6 8">2B3F</strain>
    </source>
</reference>
<dbReference type="EC" id="6.2.1.16" evidence="6"/>
<dbReference type="InterPro" id="IPR042099">
    <property type="entry name" value="ANL_N_sf"/>
</dbReference>
<dbReference type="PROSITE" id="PS00455">
    <property type="entry name" value="AMP_BINDING"/>
    <property type="match status" value="1"/>
</dbReference>
<dbReference type="Gene3D" id="3.40.50.12780">
    <property type="entry name" value="N-terminal domain of ligase-like"/>
    <property type="match status" value="1"/>
</dbReference>
<evidence type="ECO:0000256" key="3">
    <source>
        <dbReference type="SAM" id="MobiDB-lite"/>
    </source>
</evidence>
<dbReference type="Proteomes" id="UP000196230">
    <property type="component" value="Unassembled WGS sequence"/>
</dbReference>
<evidence type="ECO:0000313" key="6">
    <source>
        <dbReference type="EMBL" id="SJN24008.1"/>
    </source>
</evidence>
<name>A0A1R4IWB6_9MICC</name>
<dbReference type="GO" id="GO:0030729">
    <property type="term" value="F:acetoacetate-CoA ligase activity"/>
    <property type="evidence" value="ECO:0007669"/>
    <property type="project" value="UniProtKB-EC"/>
</dbReference>
<feature type="domain" description="AMP-binding enzyme C-terminal" evidence="5">
    <location>
        <begin position="482"/>
        <end position="558"/>
    </location>
</feature>
<keyword evidence="2 6" id="KW-0436">Ligase</keyword>
<evidence type="ECO:0000256" key="1">
    <source>
        <dbReference type="ARBA" id="ARBA00006432"/>
    </source>
</evidence>
<feature type="compositionally biased region" description="Basic and acidic residues" evidence="3">
    <location>
        <begin position="169"/>
        <end position="183"/>
    </location>
</feature>
<dbReference type="EMBL" id="SPKT01000022">
    <property type="protein sequence ID" value="TFH98174.1"/>
    <property type="molecule type" value="Genomic_DNA"/>
</dbReference>
<gene>
    <name evidence="7" type="ORF">E4A49_09865</name>
    <name evidence="6" type="ORF">FM125_04915</name>
</gene>
<evidence type="ECO:0000256" key="2">
    <source>
        <dbReference type="ARBA" id="ARBA00022598"/>
    </source>
</evidence>
<dbReference type="PANTHER" id="PTHR43201:SF5">
    <property type="entry name" value="MEDIUM-CHAIN ACYL-COA LIGASE ACSF2, MITOCHONDRIAL"/>
    <property type="match status" value="1"/>
</dbReference>
<dbReference type="OrthoDB" id="9803968at2"/>
<dbReference type="FunFam" id="3.30.300.30:FF:000008">
    <property type="entry name" value="2,3-dihydroxybenzoate-AMP ligase"/>
    <property type="match status" value="1"/>
</dbReference>
<dbReference type="InterPro" id="IPR020845">
    <property type="entry name" value="AMP-binding_CS"/>
</dbReference>
<evidence type="ECO:0000259" key="5">
    <source>
        <dbReference type="Pfam" id="PF13193"/>
    </source>
</evidence>
<dbReference type="SUPFAM" id="SSF56801">
    <property type="entry name" value="Acetyl-CoA synthetase-like"/>
    <property type="match status" value="1"/>
</dbReference>
<evidence type="ECO:0000259" key="4">
    <source>
        <dbReference type="Pfam" id="PF00501"/>
    </source>
</evidence>
<sequence>MTEQQSNAEMSYTSGPTDVELLEQTLAQNLDATAAAHPDRPALLESSTGRSWTFAQLQEDSRTVAKALIAAGYEKGDRIGMWSPNVAEWTTLLYGAARAGVILVNLNPAYRTHELTYVVEQCTMRGLVVACPDDRMNPPRTAREVAAGSAPELRQLIMLPTPGEPTEDSYPHARPGEVPRRVAETPVEESTWTAFLAGAERVSDEQLAAREAEVGAGDPVNLQYTSGTTGFPKGVTLSHLNILNNGFHIGELLGYTEQDVLVIPVPFFHCFGMVIGTIAAVSHGTLSVIPSRGFEPVAALQAAADTKATSLYGVPTMFIAMLARPEAEQLDLSTLRTGVMAGSTCPVEVMRRVIDRLHMSEVAICYGMTETAPVSTMTRRDDSLARRTETVGRSMPHVETKIIDPLSGEVVPRGATGELCTRGYSVMSGYWDDAERTSAVLDEDGWMHTGDLASMDEDGYARIEGRIKDLIIRGGENISPREVEEFFYSHPDIQDVQVVGVPDEKYGEQLMACLIMREGSSPLTASDLKEYATGKIAHYKIPAYVQVMDAFPMTVSGKVRKVELRAEGTKLVEAQKAAQQG</sequence>
<dbReference type="AlphaFoldDB" id="A0A1R4IWB6"/>
<evidence type="ECO:0000313" key="9">
    <source>
        <dbReference type="Proteomes" id="UP000297477"/>
    </source>
</evidence>
<feature type="domain" description="AMP-dependent synthetase/ligase" evidence="4">
    <location>
        <begin position="31"/>
        <end position="431"/>
    </location>
</feature>
<protein>
    <submittedName>
        <fullName evidence="7">AMP-binding protein</fullName>
    </submittedName>
    <submittedName>
        <fullName evidence="6">Acetoacetyl-CoA synthetase / Long-chain-fatty-acid--CoA ligase</fullName>
        <ecNumber evidence="6">6.2.1.16</ecNumber>
        <ecNumber evidence="6">6.2.1.3</ecNumber>
    </submittedName>
</protein>
<dbReference type="PANTHER" id="PTHR43201">
    <property type="entry name" value="ACYL-COA SYNTHETASE"/>
    <property type="match status" value="1"/>
</dbReference>